<accession>A0A014LWD1</accession>
<protein>
    <submittedName>
        <fullName evidence="1">Uncharacterized protein</fullName>
    </submittedName>
</protein>
<keyword evidence="2" id="KW-1185">Reference proteome</keyword>
<dbReference type="EMBL" id="JFHN01000072">
    <property type="protein sequence ID" value="EXU73881.1"/>
    <property type="molecule type" value="Genomic_DNA"/>
</dbReference>
<name>A0A014LWD1_9GAMM</name>
<evidence type="ECO:0000313" key="2">
    <source>
        <dbReference type="Proteomes" id="UP000019918"/>
    </source>
</evidence>
<dbReference type="Proteomes" id="UP000019918">
    <property type="component" value="Unassembled WGS sequence"/>
</dbReference>
<sequence>MALVGVKNNPYNITDVVSHEIIPFSRKVLKTALAQDVVPGSVIDESGALVTGDSNQAFVVLEYVKASSEQVSVLVGGTNIWYKKFALQAADKAGVDKAVLLLLQNPAVRFSDAPDFQTT</sequence>
<organism evidence="1 2">
    <name type="scientific">Erwinia mallotivora</name>
    <dbReference type="NCBI Taxonomy" id="69222"/>
    <lineage>
        <taxon>Bacteria</taxon>
        <taxon>Pseudomonadati</taxon>
        <taxon>Pseudomonadota</taxon>
        <taxon>Gammaproteobacteria</taxon>
        <taxon>Enterobacterales</taxon>
        <taxon>Erwiniaceae</taxon>
        <taxon>Erwinia</taxon>
    </lineage>
</organism>
<dbReference type="AlphaFoldDB" id="A0A014LWD1"/>
<gene>
    <name evidence="1" type="ORF">BG55_20470</name>
</gene>
<proteinExistence type="predicted"/>
<dbReference type="STRING" id="69222.BG55_20470"/>
<comment type="caution">
    <text evidence="1">The sequence shown here is derived from an EMBL/GenBank/DDBJ whole genome shotgun (WGS) entry which is preliminary data.</text>
</comment>
<reference evidence="1 2" key="1">
    <citation type="submission" date="2014-02" db="EMBL/GenBank/DDBJ databases">
        <title>Draft genome of Erwinia mallotivora strain BT-MARDI, a papaya dieback pathogen.</title>
        <authorList>
            <person name="Redzuan R."/>
            <person name="Abu Bakar N."/>
            <person name="Badrun R."/>
            <person name="Mohd Raih M.F."/>
            <person name="Rozano L."/>
            <person name="Mat Amin N."/>
        </authorList>
    </citation>
    <scope>NUCLEOTIDE SEQUENCE [LARGE SCALE GENOMIC DNA]</scope>
    <source>
        <strain evidence="1 2">BT-MARDI</strain>
    </source>
</reference>
<evidence type="ECO:0000313" key="1">
    <source>
        <dbReference type="EMBL" id="EXU73881.1"/>
    </source>
</evidence>
<dbReference type="RefSeq" id="WP_034940917.1">
    <property type="nucleotide sequence ID" value="NZ_JFHN01000072.1"/>
</dbReference>